<evidence type="ECO:0000313" key="1">
    <source>
        <dbReference type="EMBL" id="GAL63281.1"/>
    </source>
</evidence>
<organism evidence="1 2">
    <name type="scientific">Algibacter lectus</name>
    <dbReference type="NCBI Taxonomy" id="221126"/>
    <lineage>
        <taxon>Bacteria</taxon>
        <taxon>Pseudomonadati</taxon>
        <taxon>Bacteroidota</taxon>
        <taxon>Flavobacteriia</taxon>
        <taxon>Flavobacteriales</taxon>
        <taxon>Flavobacteriaceae</taxon>
        <taxon>Algibacter</taxon>
    </lineage>
</organism>
<dbReference type="Proteomes" id="UP000029644">
    <property type="component" value="Unassembled WGS sequence"/>
</dbReference>
<protein>
    <submittedName>
        <fullName evidence="1">Uncharacterized protein</fullName>
    </submittedName>
</protein>
<evidence type="ECO:0000313" key="2">
    <source>
        <dbReference type="Proteomes" id="UP000029644"/>
    </source>
</evidence>
<reference evidence="1 2" key="1">
    <citation type="journal article" date="2014" name="Genome Announc.">
        <title>Draft Genome Sequences of Marine Flavobacterium Algibacter lectus Strains SS8 and NR4.</title>
        <authorList>
            <person name="Takatani N."/>
            <person name="Nakanishi M."/>
            <person name="Meirelles P."/>
            <person name="Mino S."/>
            <person name="Suda W."/>
            <person name="Oshima K."/>
            <person name="Hattori M."/>
            <person name="Ohkuma M."/>
            <person name="Hosokawa M."/>
            <person name="Miyashita K."/>
            <person name="Thompson F.L."/>
            <person name="Niwa A."/>
            <person name="Sawabe T."/>
            <person name="Sawabe T."/>
        </authorList>
    </citation>
    <scope>NUCLEOTIDE SEQUENCE [LARGE SCALE GENOMIC DNA]</scope>
    <source>
        <strain evidence="1 2">JCM 19300</strain>
    </source>
</reference>
<sequence>MKLDNWVSFFKALLKYITLISMLLISVNADAQQLVLSDNYKSQYTQEAVLPVSSHAYVLVKDSTAFLYNVNAVLPYKKQILSDIYILNDVEQKLYTISLVPQYVDQIEDNTQEIITLVTYVYKTNYAILDKAKTNELVKQYGHFIPKTEVPNIVFNHTIHIEDSYATSIYQNHHLSLPSYSIRIDKNNILAVHANGDLVLTEVKNHKVNRLKKWTNFNSSISLVSSVKIGDMVRIKFQRYQPETDELEDLWSIIDIKNQAFVSINLKDFYTNLKHLQEQDVALLNSTPYFHKAINGSNIRMFVLPNENFVWLDDESYYYSSDNLFEYANMQKENKSFSLDTHAYLFNYPSRILRAIAPQKKDTIRILEKAYVKNKQKIIVERCKN</sequence>
<accession>A0A090VET8</accession>
<gene>
    <name evidence="1" type="ORF">JCM19300_1303</name>
</gene>
<dbReference type="EMBL" id="BBNQ01000010">
    <property type="protein sequence ID" value="GAL63281.1"/>
    <property type="molecule type" value="Genomic_DNA"/>
</dbReference>
<proteinExistence type="predicted"/>
<comment type="caution">
    <text evidence="1">The sequence shown here is derived from an EMBL/GenBank/DDBJ whole genome shotgun (WGS) entry which is preliminary data.</text>
</comment>
<dbReference type="RefSeq" id="WP_238568415.1">
    <property type="nucleotide sequence ID" value="NZ_BBNQ01000010.1"/>
</dbReference>
<name>A0A090VET8_9FLAO</name>
<dbReference type="AlphaFoldDB" id="A0A090VET8"/>